<name>A0A2H3DA49_ARMGA</name>
<organism evidence="1 2">
    <name type="scientific">Armillaria gallica</name>
    <name type="common">Bulbous honey fungus</name>
    <name type="synonym">Armillaria bulbosa</name>
    <dbReference type="NCBI Taxonomy" id="47427"/>
    <lineage>
        <taxon>Eukaryota</taxon>
        <taxon>Fungi</taxon>
        <taxon>Dikarya</taxon>
        <taxon>Basidiomycota</taxon>
        <taxon>Agaricomycotina</taxon>
        <taxon>Agaricomycetes</taxon>
        <taxon>Agaricomycetidae</taxon>
        <taxon>Agaricales</taxon>
        <taxon>Marasmiineae</taxon>
        <taxon>Physalacriaceae</taxon>
        <taxon>Armillaria</taxon>
    </lineage>
</organism>
<dbReference type="EMBL" id="KZ293693">
    <property type="protein sequence ID" value="PBK85143.1"/>
    <property type="molecule type" value="Genomic_DNA"/>
</dbReference>
<sequence>MEVVEGGIVHRLIPAYLMKGGDHLSDPLSEGWVVGALSILAVAPYVPLVDWQNGLWLVVFPAHVAGSKGGWFWFCRAWAAQSWSGFVSDISLEVSGRCKDTESGEEVSLMLQVSLSAMLEVEDQVVDEDRELVEKDFGEEEEDCVVEVLFIVKWKCGTCFFLFFFYPGGVVCDDAEECSEDDSDESSGVRVVCRLDGWHPEKMVESFELIVKPRLGMNKQVQSAGCFVFRQSPINAAKSAAVPSAV</sequence>
<proteinExistence type="predicted"/>
<dbReference type="AlphaFoldDB" id="A0A2H3DA49"/>
<dbReference type="InParanoid" id="A0A2H3DA49"/>
<accession>A0A2H3DA49</accession>
<keyword evidence="2" id="KW-1185">Reference proteome</keyword>
<gene>
    <name evidence="1" type="ORF">ARMGADRAFT_1036627</name>
</gene>
<evidence type="ECO:0000313" key="1">
    <source>
        <dbReference type="EMBL" id="PBK85143.1"/>
    </source>
</evidence>
<dbReference type="Proteomes" id="UP000217790">
    <property type="component" value="Unassembled WGS sequence"/>
</dbReference>
<evidence type="ECO:0000313" key="2">
    <source>
        <dbReference type="Proteomes" id="UP000217790"/>
    </source>
</evidence>
<protein>
    <submittedName>
        <fullName evidence="1">Uncharacterized protein</fullName>
    </submittedName>
</protein>
<reference evidence="2" key="1">
    <citation type="journal article" date="2017" name="Nat. Ecol. Evol.">
        <title>Genome expansion and lineage-specific genetic innovations in the forest pathogenic fungi Armillaria.</title>
        <authorList>
            <person name="Sipos G."/>
            <person name="Prasanna A.N."/>
            <person name="Walter M.C."/>
            <person name="O'Connor E."/>
            <person name="Balint B."/>
            <person name="Krizsan K."/>
            <person name="Kiss B."/>
            <person name="Hess J."/>
            <person name="Varga T."/>
            <person name="Slot J."/>
            <person name="Riley R."/>
            <person name="Boka B."/>
            <person name="Rigling D."/>
            <person name="Barry K."/>
            <person name="Lee J."/>
            <person name="Mihaltcheva S."/>
            <person name="LaButti K."/>
            <person name="Lipzen A."/>
            <person name="Waldron R."/>
            <person name="Moloney N.M."/>
            <person name="Sperisen C."/>
            <person name="Kredics L."/>
            <person name="Vagvoelgyi C."/>
            <person name="Patrignani A."/>
            <person name="Fitzpatrick D."/>
            <person name="Nagy I."/>
            <person name="Doyle S."/>
            <person name="Anderson J.B."/>
            <person name="Grigoriev I.V."/>
            <person name="Gueldener U."/>
            <person name="Muensterkoetter M."/>
            <person name="Nagy L.G."/>
        </authorList>
    </citation>
    <scope>NUCLEOTIDE SEQUENCE [LARGE SCALE GENOMIC DNA]</scope>
    <source>
        <strain evidence="2">Ar21-2</strain>
    </source>
</reference>